<protein>
    <submittedName>
        <fullName evidence="2">SMI1/KNR4 family protein</fullName>
    </submittedName>
</protein>
<sequence>MTYIDEIAIKINAIAEDPAYAGAADDQTIKEYEKFLGVKFPSSYILFLKKYGTLSFAGEIYYGITKGGVNVAAIPNVAFATKRARADGDADEKMVIIKASGYGPIFSIDTSIVGERGEAVIVETELSFKRDGEKKIAFQSFEDFFISTIMEAIEDI</sequence>
<evidence type="ECO:0000313" key="3">
    <source>
        <dbReference type="Proteomes" id="UP001577047"/>
    </source>
</evidence>
<reference evidence="2 3" key="1">
    <citation type="submission" date="2024-09" db="EMBL/GenBank/DDBJ databases">
        <authorList>
            <person name="Fullem K."/>
        </authorList>
    </citation>
    <scope>NUCLEOTIDE SEQUENCE [LARGE SCALE GENOMIC DNA]</scope>
    <source>
        <strain evidence="3">K1(2024)</strain>
    </source>
</reference>
<organism evidence="2 3">
    <name type="scientific">Pseudomonas boreofloridensis</name>
    <dbReference type="NCBI Taxonomy" id="3064348"/>
    <lineage>
        <taxon>Bacteria</taxon>
        <taxon>Pseudomonadati</taxon>
        <taxon>Pseudomonadota</taxon>
        <taxon>Gammaproteobacteria</taxon>
        <taxon>Pseudomonadales</taxon>
        <taxon>Pseudomonadaceae</taxon>
        <taxon>Pseudomonas</taxon>
    </lineage>
</organism>
<evidence type="ECO:0000259" key="1">
    <source>
        <dbReference type="SMART" id="SM00860"/>
    </source>
</evidence>
<gene>
    <name evidence="2" type="ORF">ACE1YR_19220</name>
</gene>
<dbReference type="SUPFAM" id="SSF160631">
    <property type="entry name" value="SMI1/KNR4-like"/>
    <property type="match status" value="1"/>
</dbReference>
<dbReference type="InterPro" id="IPR018958">
    <property type="entry name" value="Knr4/Smi1-like_dom"/>
</dbReference>
<keyword evidence="3" id="KW-1185">Reference proteome</keyword>
<evidence type="ECO:0000313" key="2">
    <source>
        <dbReference type="EMBL" id="MFB3802537.1"/>
    </source>
</evidence>
<proteinExistence type="predicted"/>
<dbReference type="Pfam" id="PF14568">
    <property type="entry name" value="SUKH_6"/>
    <property type="match status" value="1"/>
</dbReference>
<feature type="domain" description="Knr4/Smi1-like" evidence="1">
    <location>
        <begin position="23"/>
        <end position="147"/>
    </location>
</feature>
<dbReference type="InterPro" id="IPR037883">
    <property type="entry name" value="Knr4/Smi1-like_sf"/>
</dbReference>
<dbReference type="SMART" id="SM00860">
    <property type="entry name" value="SMI1_KNR4"/>
    <property type="match status" value="1"/>
</dbReference>
<dbReference type="EMBL" id="JBHFXX010000022">
    <property type="protein sequence ID" value="MFB3802537.1"/>
    <property type="molecule type" value="Genomic_DNA"/>
</dbReference>
<dbReference type="Proteomes" id="UP001577047">
    <property type="component" value="Unassembled WGS sequence"/>
</dbReference>
<name>A0ABV4ZDW7_9PSED</name>
<accession>A0ABV4ZDW7</accession>
<dbReference type="Gene3D" id="3.40.1580.10">
    <property type="entry name" value="SMI1/KNR4-like"/>
    <property type="match status" value="1"/>
</dbReference>
<dbReference type="RefSeq" id="WP_304484287.1">
    <property type="nucleotide sequence ID" value="NZ_JAUQOQ010000007.1"/>
</dbReference>
<comment type="caution">
    <text evidence="2">The sequence shown here is derived from an EMBL/GenBank/DDBJ whole genome shotgun (WGS) entry which is preliminary data.</text>
</comment>